<evidence type="ECO:0000313" key="5">
    <source>
        <dbReference type="Proteomes" id="UP000032458"/>
    </source>
</evidence>
<organism evidence="4 5">
    <name type="scientific">Streptomyces natalensis ATCC 27448</name>
    <dbReference type="NCBI Taxonomy" id="1240678"/>
    <lineage>
        <taxon>Bacteria</taxon>
        <taxon>Bacillati</taxon>
        <taxon>Actinomycetota</taxon>
        <taxon>Actinomycetes</taxon>
        <taxon>Kitasatosporales</taxon>
        <taxon>Streptomycetaceae</taxon>
        <taxon>Streptomyces</taxon>
    </lineage>
</organism>
<evidence type="ECO:0000313" key="4">
    <source>
        <dbReference type="EMBL" id="KIZ16627.1"/>
    </source>
</evidence>
<feature type="DNA-binding region" description="OmpR/PhoB-type" evidence="2">
    <location>
        <begin position="44"/>
        <end position="142"/>
    </location>
</feature>
<evidence type="ECO:0000256" key="2">
    <source>
        <dbReference type="PROSITE-ProRule" id="PRU01091"/>
    </source>
</evidence>
<dbReference type="SUPFAM" id="SSF46894">
    <property type="entry name" value="C-terminal effector domain of the bipartite response regulators"/>
    <property type="match status" value="1"/>
</dbReference>
<dbReference type="Gene3D" id="1.10.10.10">
    <property type="entry name" value="Winged helix-like DNA-binding domain superfamily/Winged helix DNA-binding domain"/>
    <property type="match status" value="1"/>
</dbReference>
<protein>
    <recommendedName>
        <fullName evidence="3">OmpR/PhoB-type domain-containing protein</fullName>
    </recommendedName>
</protein>
<name>A0A0D7CMF6_9ACTN</name>
<proteinExistence type="predicted"/>
<dbReference type="SMART" id="SM00862">
    <property type="entry name" value="Trans_reg_C"/>
    <property type="match status" value="1"/>
</dbReference>
<gene>
    <name evidence="4" type="ORF">SNA_16425</name>
</gene>
<comment type="caution">
    <text evidence="4">The sequence shown here is derived from an EMBL/GenBank/DDBJ whole genome shotgun (WGS) entry which is preliminary data.</text>
</comment>
<dbReference type="CDD" id="cd00383">
    <property type="entry name" value="trans_reg_C"/>
    <property type="match status" value="1"/>
</dbReference>
<dbReference type="PROSITE" id="PS51755">
    <property type="entry name" value="OMPR_PHOB"/>
    <property type="match status" value="1"/>
</dbReference>
<dbReference type="EMBL" id="JRKI01000026">
    <property type="protein sequence ID" value="KIZ16627.1"/>
    <property type="molecule type" value="Genomic_DNA"/>
</dbReference>
<dbReference type="PATRIC" id="fig|1240678.4.peg.3444"/>
<evidence type="ECO:0000256" key="1">
    <source>
        <dbReference type="ARBA" id="ARBA00023125"/>
    </source>
</evidence>
<keyword evidence="5" id="KW-1185">Reference proteome</keyword>
<sequence>MRDGIPRLLVIEGDASPPVPSDPYEDWVRPPISRLDLQARVATLRSRLIDGNVPSIDSVGRLSFGSRAVTVSSTQVQLMELFVARFREVVHRDELWQRLTEHSVGVPTRNSLDLHIRRLRQRIAIVKLSLETVRGRGYLLQPCSTVV</sequence>
<dbReference type="InterPro" id="IPR016032">
    <property type="entry name" value="Sig_transdc_resp-reg_C-effctor"/>
</dbReference>
<reference evidence="4 5" key="1">
    <citation type="submission" date="2014-09" db="EMBL/GenBank/DDBJ databases">
        <title>Draft genome sequence of Streptomyces natalensis ATCC 27448, producer of the antifungal pimaricin.</title>
        <authorList>
            <person name="Mendes M.V."/>
            <person name="Beites T."/>
            <person name="Pires S."/>
            <person name="Santos C.L."/>
            <person name="Moradas-Ferreira P."/>
        </authorList>
    </citation>
    <scope>NUCLEOTIDE SEQUENCE [LARGE SCALE GENOMIC DNA]</scope>
    <source>
        <strain evidence="4 5">ATCC 27448</strain>
    </source>
</reference>
<dbReference type="AlphaFoldDB" id="A0A0D7CMF6"/>
<dbReference type="GO" id="GO:0006355">
    <property type="term" value="P:regulation of DNA-templated transcription"/>
    <property type="evidence" value="ECO:0007669"/>
    <property type="project" value="InterPro"/>
</dbReference>
<dbReference type="GO" id="GO:0003677">
    <property type="term" value="F:DNA binding"/>
    <property type="evidence" value="ECO:0007669"/>
    <property type="project" value="UniProtKB-UniRule"/>
</dbReference>
<dbReference type="GO" id="GO:0000160">
    <property type="term" value="P:phosphorelay signal transduction system"/>
    <property type="evidence" value="ECO:0007669"/>
    <property type="project" value="InterPro"/>
</dbReference>
<dbReference type="InterPro" id="IPR036388">
    <property type="entry name" value="WH-like_DNA-bd_sf"/>
</dbReference>
<dbReference type="Pfam" id="PF00486">
    <property type="entry name" value="Trans_reg_C"/>
    <property type="match status" value="1"/>
</dbReference>
<keyword evidence="1 2" id="KW-0238">DNA-binding</keyword>
<dbReference type="Proteomes" id="UP000032458">
    <property type="component" value="Unassembled WGS sequence"/>
</dbReference>
<dbReference type="InterPro" id="IPR001867">
    <property type="entry name" value="OmpR/PhoB-type_DNA-bd"/>
</dbReference>
<accession>A0A0D7CMF6</accession>
<feature type="domain" description="OmpR/PhoB-type" evidence="3">
    <location>
        <begin position="44"/>
        <end position="142"/>
    </location>
</feature>
<evidence type="ECO:0000259" key="3">
    <source>
        <dbReference type="PROSITE" id="PS51755"/>
    </source>
</evidence>